<dbReference type="GO" id="GO:0008830">
    <property type="term" value="F:dTDP-4-dehydrorhamnose 3,5-epimerase activity"/>
    <property type="evidence" value="ECO:0007669"/>
    <property type="project" value="UniProtKB-UniRule"/>
</dbReference>
<accession>A0A6N9Q1I3</accession>
<comment type="catalytic activity">
    <reaction evidence="3">
        <text>dTDP-4-dehydro-6-deoxy-alpha-D-glucose = dTDP-4-dehydro-beta-L-rhamnose</text>
        <dbReference type="Rhea" id="RHEA:16969"/>
        <dbReference type="ChEBI" id="CHEBI:57649"/>
        <dbReference type="ChEBI" id="CHEBI:62830"/>
        <dbReference type="EC" id="5.1.3.13"/>
    </reaction>
</comment>
<feature type="site" description="Participates in a stacking interaction with the thymidine ring of dTDP-4-oxo-6-deoxyglucose" evidence="2">
    <location>
        <position position="138"/>
    </location>
</feature>
<protein>
    <recommendedName>
        <fullName evidence="3">dTDP-4-dehydrorhamnose 3,5-epimerase</fullName>
        <ecNumber evidence="3">5.1.3.13</ecNumber>
    </recommendedName>
    <alternativeName>
        <fullName evidence="3">Thymidine diphospho-4-keto-rhamnose 3,5-epimerase</fullName>
    </alternativeName>
</protein>
<keyword evidence="5" id="KW-1185">Reference proteome</keyword>
<organism evidence="4 5">
    <name type="scientific">Chengkuizengella marina</name>
    <dbReference type="NCBI Taxonomy" id="2507566"/>
    <lineage>
        <taxon>Bacteria</taxon>
        <taxon>Bacillati</taxon>
        <taxon>Bacillota</taxon>
        <taxon>Bacilli</taxon>
        <taxon>Bacillales</taxon>
        <taxon>Paenibacillaceae</taxon>
        <taxon>Chengkuizengella</taxon>
    </lineage>
</organism>
<evidence type="ECO:0000256" key="1">
    <source>
        <dbReference type="PIRSR" id="PIRSR600888-1"/>
    </source>
</evidence>
<feature type="active site" description="Proton acceptor" evidence="1">
    <location>
        <position position="62"/>
    </location>
</feature>
<dbReference type="Proteomes" id="UP000448943">
    <property type="component" value="Unassembled WGS sequence"/>
</dbReference>
<gene>
    <name evidence="4" type="primary">rfbC</name>
    <name evidence="4" type="ORF">ERL59_07060</name>
</gene>
<comment type="similarity">
    <text evidence="3">Belongs to the dTDP-4-dehydrorhamnose 3,5-epimerase family.</text>
</comment>
<dbReference type="GO" id="GO:0000271">
    <property type="term" value="P:polysaccharide biosynthetic process"/>
    <property type="evidence" value="ECO:0007669"/>
    <property type="project" value="TreeGrafter"/>
</dbReference>
<comment type="caution">
    <text evidence="4">The sequence shown here is derived from an EMBL/GenBank/DDBJ whole genome shotgun (WGS) entry which is preliminary data.</text>
</comment>
<dbReference type="NCBIfam" id="TIGR01221">
    <property type="entry name" value="rmlC"/>
    <property type="match status" value="1"/>
</dbReference>
<dbReference type="InterPro" id="IPR011051">
    <property type="entry name" value="RmlC_Cupin_sf"/>
</dbReference>
<dbReference type="GO" id="GO:0019305">
    <property type="term" value="P:dTDP-rhamnose biosynthetic process"/>
    <property type="evidence" value="ECO:0007669"/>
    <property type="project" value="UniProtKB-UniRule"/>
</dbReference>
<dbReference type="CDD" id="cd00438">
    <property type="entry name" value="cupin_RmlC"/>
    <property type="match status" value="1"/>
</dbReference>
<evidence type="ECO:0000256" key="2">
    <source>
        <dbReference type="PIRSR" id="PIRSR600888-3"/>
    </source>
</evidence>
<dbReference type="InterPro" id="IPR000888">
    <property type="entry name" value="RmlC-like"/>
</dbReference>
<dbReference type="SUPFAM" id="SSF51182">
    <property type="entry name" value="RmlC-like cupins"/>
    <property type="match status" value="1"/>
</dbReference>
<evidence type="ECO:0000256" key="3">
    <source>
        <dbReference type="RuleBase" id="RU364069"/>
    </source>
</evidence>
<keyword evidence="3 4" id="KW-0413">Isomerase</keyword>
<dbReference type="OrthoDB" id="9800680at2"/>
<dbReference type="UniPathway" id="UPA00124"/>
<name>A0A6N9Q1I3_9BACL</name>
<dbReference type="GO" id="GO:0005829">
    <property type="term" value="C:cytosol"/>
    <property type="evidence" value="ECO:0007669"/>
    <property type="project" value="TreeGrafter"/>
</dbReference>
<dbReference type="Gene3D" id="2.60.120.10">
    <property type="entry name" value="Jelly Rolls"/>
    <property type="match status" value="1"/>
</dbReference>
<dbReference type="Pfam" id="PF00908">
    <property type="entry name" value="dTDP_sugar_isom"/>
    <property type="match status" value="1"/>
</dbReference>
<evidence type="ECO:0000313" key="5">
    <source>
        <dbReference type="Proteomes" id="UP000448943"/>
    </source>
</evidence>
<dbReference type="EMBL" id="SIJB01000017">
    <property type="protein sequence ID" value="NBI28713.1"/>
    <property type="molecule type" value="Genomic_DNA"/>
</dbReference>
<dbReference type="RefSeq" id="WP_160645507.1">
    <property type="nucleotide sequence ID" value="NZ_SIJB01000017.1"/>
</dbReference>
<reference evidence="4 5" key="1">
    <citation type="submission" date="2019-01" db="EMBL/GenBank/DDBJ databases">
        <title>Chengkuizengella sp. nov., isolated from deep-sea sediment of East Pacific Ocean.</title>
        <authorList>
            <person name="Yang J."/>
            <person name="Lai Q."/>
            <person name="Shao Z."/>
        </authorList>
    </citation>
    <scope>NUCLEOTIDE SEQUENCE [LARGE SCALE GENOMIC DNA]</scope>
    <source>
        <strain evidence="4 5">YPA3-1-1</strain>
    </source>
</reference>
<feature type="active site" description="Proton donor" evidence="1">
    <location>
        <position position="132"/>
    </location>
</feature>
<dbReference type="PANTHER" id="PTHR21047">
    <property type="entry name" value="DTDP-6-DEOXY-D-GLUCOSE-3,5 EPIMERASE"/>
    <property type="match status" value="1"/>
</dbReference>
<comment type="pathway">
    <text evidence="3">Carbohydrate biosynthesis; dTDP-L-rhamnose biosynthesis.</text>
</comment>
<sequence length="187" mass="21307">MKFLKTKLPGVFIIEPQFFEDHRGFFMESYNKHIFDEAGLSFNFVQDNHSCSKEAGVIRGLHYQLNPNAQTKLVRVATGAVLDVVVDIRKGSPTFSQWIGVILSEHNKRQLFIPKGFAHGFCTLTTDTNLLYKVDEGYCPENDRGIAWNDPDIGIEWPVSSPILSTKDEKHPLLKNTENNFCWEKSS</sequence>
<proteinExistence type="inferred from homology"/>
<evidence type="ECO:0000313" key="4">
    <source>
        <dbReference type="EMBL" id="NBI28713.1"/>
    </source>
</evidence>
<dbReference type="PANTHER" id="PTHR21047:SF2">
    <property type="entry name" value="THYMIDINE DIPHOSPHO-4-KETO-RHAMNOSE 3,5-EPIMERASE"/>
    <property type="match status" value="1"/>
</dbReference>
<comment type="function">
    <text evidence="3">Catalyzes the epimerization of the C3' and C5'positions of dTDP-6-deoxy-D-xylo-4-hexulose, forming dTDP-6-deoxy-L-lyxo-4-hexulose.</text>
</comment>
<dbReference type="EC" id="5.1.3.13" evidence="3"/>
<dbReference type="AlphaFoldDB" id="A0A6N9Q1I3"/>
<dbReference type="InterPro" id="IPR014710">
    <property type="entry name" value="RmlC-like_jellyroll"/>
</dbReference>
<comment type="subunit">
    <text evidence="3">Homodimer.</text>
</comment>